<dbReference type="AlphaFoldDB" id="A0A8J5NHA1"/>
<evidence type="ECO:0000256" key="1">
    <source>
        <dbReference type="SAM" id="MobiDB-lite"/>
    </source>
</evidence>
<proteinExistence type="predicted"/>
<name>A0A8J5NHA1_FUSOX</name>
<gene>
    <name evidence="2" type="ORF">Forpe1208_v014214</name>
</gene>
<reference evidence="2" key="1">
    <citation type="submission" date="2021-04" db="EMBL/GenBank/DDBJ databases">
        <title>First draft genome resource for Brassicaceae pathogens Fusarium oxysporum f. sp. raphani and Fusarium oxysporum f. sp. rapae.</title>
        <authorList>
            <person name="Asai S."/>
        </authorList>
    </citation>
    <scope>NUCLEOTIDE SEQUENCE</scope>
    <source>
        <strain evidence="2">Tf1208</strain>
    </source>
</reference>
<organism evidence="2 3">
    <name type="scientific">Fusarium oxysporum f. sp. rapae</name>
    <dbReference type="NCBI Taxonomy" id="485398"/>
    <lineage>
        <taxon>Eukaryota</taxon>
        <taxon>Fungi</taxon>
        <taxon>Dikarya</taxon>
        <taxon>Ascomycota</taxon>
        <taxon>Pezizomycotina</taxon>
        <taxon>Sordariomycetes</taxon>
        <taxon>Hypocreomycetidae</taxon>
        <taxon>Hypocreales</taxon>
        <taxon>Nectriaceae</taxon>
        <taxon>Fusarium</taxon>
        <taxon>Fusarium oxysporum species complex</taxon>
    </lineage>
</organism>
<comment type="caution">
    <text evidence="2">The sequence shown here is derived from an EMBL/GenBank/DDBJ whole genome shotgun (WGS) entry which is preliminary data.</text>
</comment>
<sequence>MLARIRAIYIPIAFAASEDHPHLSMWLQVSFTQNRVVDIWRGYSTFSGHETDTMIGLRVWRDVTVGFDIRGLTELLSCPRQFRKVNPYQAKFTKLVHRDSIRTVPVADSYSDGYDFSWLTIAQAHSGLNIEWRKGEKGSWFEDFFRNAITFSLSFIPSVSPILSIAFSLRWTAVVNPDRFMYELSLWATALTHESFWNMGPAEALAEIRNLEEEKKKQQKVSGKVQSYFQQAHEVLRVDEAKCDKGAGADEEPGEVLVEVPPREGPTNGHAVGAKE</sequence>
<feature type="region of interest" description="Disordered" evidence="1">
    <location>
        <begin position="245"/>
        <end position="276"/>
    </location>
</feature>
<evidence type="ECO:0000313" key="3">
    <source>
        <dbReference type="Proteomes" id="UP000694050"/>
    </source>
</evidence>
<dbReference type="Proteomes" id="UP000694050">
    <property type="component" value="Unassembled WGS sequence"/>
</dbReference>
<accession>A0A8J5NHA1</accession>
<dbReference type="EMBL" id="JAELUQ010000011">
    <property type="protein sequence ID" value="KAG7406494.1"/>
    <property type="molecule type" value="Genomic_DNA"/>
</dbReference>
<evidence type="ECO:0000313" key="2">
    <source>
        <dbReference type="EMBL" id="KAG7406494.1"/>
    </source>
</evidence>
<protein>
    <submittedName>
        <fullName evidence="2">Uncharacterized protein</fullName>
    </submittedName>
</protein>